<feature type="transmembrane region" description="Helical" evidence="1">
    <location>
        <begin position="220"/>
        <end position="241"/>
    </location>
</feature>
<dbReference type="EMBL" id="JANBUM010000042">
    <property type="protein sequence ID" value="KAJ2786845.1"/>
    <property type="molecule type" value="Genomic_DNA"/>
</dbReference>
<sequence>MAVDDTGRWTSDSIEYKVRVGVVMSLYVVYIFYVVITFAMFIKRSKDKHSGLAQRNINLVTLQVASGFLMGTVGMFSTALQLWPAFLRLWFTNIGYMVMYSAVLGRGFQHIVVSNLHILTNQIAGTKNPGFKNMMPQSNLAVFHESKRTDRSASQSSMFSNAEFDISGNGRNTFEKRSVANFTKHGHQSSMSGERGPEMKLYRRLQKYTRLQRYATDKSMLIFALCNLILAIIVSLVVNILNEQFSLKPMSMVCRLVWGFIPVMVIVGSYVIFIMPIIFVKCWKLKDAYGIRNDVLICIIMGVFCIIMNTVWDVVLQDIALKWSGWFFSWVTGVVIHTVSVTVPLFDAIRHSRDVSDRMHGVGSLGAAVNSAIANASGREMSNRSDYNAILADPHEYRYFCDFAASCFCSEMTAFVDEYQALKGLTVVALGADDLWRGNSDQLEPSFMSRMVTNTIDDNVGYLALANGSINLNSRSLRLQTPPTISILETAKVVYPQYEFNENTPFPVASMDKLVAIFSVFINSNSYTSVNLPAAMVFRLRDRLGTHQLTLTILDEIKDEVLNMLYLDVFTRYAKRK</sequence>
<feature type="transmembrane region" description="Helical" evidence="1">
    <location>
        <begin position="295"/>
        <end position="315"/>
    </location>
</feature>
<dbReference type="AlphaFoldDB" id="A0A9W8HPQ6"/>
<proteinExistence type="predicted"/>
<dbReference type="InterPro" id="IPR044926">
    <property type="entry name" value="RGS_subdomain_2"/>
</dbReference>
<gene>
    <name evidence="2" type="ORF">GGI15_001207</name>
</gene>
<dbReference type="InterPro" id="IPR036305">
    <property type="entry name" value="RGS_sf"/>
</dbReference>
<protein>
    <recommendedName>
        <fullName evidence="4">RGS domain-containing protein</fullName>
    </recommendedName>
</protein>
<keyword evidence="1" id="KW-1133">Transmembrane helix</keyword>
<dbReference type="Gene3D" id="1.10.167.10">
    <property type="entry name" value="Regulator of G-protein Signalling 4, domain 2"/>
    <property type="match status" value="1"/>
</dbReference>
<feature type="transmembrane region" description="Helical" evidence="1">
    <location>
        <begin position="261"/>
        <end position="283"/>
    </location>
</feature>
<evidence type="ECO:0000256" key="1">
    <source>
        <dbReference type="SAM" id="Phobius"/>
    </source>
</evidence>
<dbReference type="Proteomes" id="UP001140172">
    <property type="component" value="Unassembled WGS sequence"/>
</dbReference>
<dbReference type="OrthoDB" id="196547at2759"/>
<evidence type="ECO:0008006" key="4">
    <source>
        <dbReference type="Google" id="ProtNLM"/>
    </source>
</evidence>
<evidence type="ECO:0000313" key="2">
    <source>
        <dbReference type="EMBL" id="KAJ2786845.1"/>
    </source>
</evidence>
<evidence type="ECO:0000313" key="3">
    <source>
        <dbReference type="Proteomes" id="UP001140172"/>
    </source>
</evidence>
<keyword evidence="1" id="KW-0812">Transmembrane</keyword>
<keyword evidence="3" id="KW-1185">Reference proteome</keyword>
<comment type="caution">
    <text evidence="2">The sequence shown here is derived from an EMBL/GenBank/DDBJ whole genome shotgun (WGS) entry which is preliminary data.</text>
</comment>
<accession>A0A9W8HPQ6</accession>
<dbReference type="SUPFAM" id="SSF48097">
    <property type="entry name" value="Regulator of G-protein signaling, RGS"/>
    <property type="match status" value="1"/>
</dbReference>
<reference evidence="2" key="1">
    <citation type="submission" date="2022-07" db="EMBL/GenBank/DDBJ databases">
        <title>Phylogenomic reconstructions and comparative analyses of Kickxellomycotina fungi.</title>
        <authorList>
            <person name="Reynolds N.K."/>
            <person name="Stajich J.E."/>
            <person name="Barry K."/>
            <person name="Grigoriev I.V."/>
            <person name="Crous P."/>
            <person name="Smith M.E."/>
        </authorList>
    </citation>
    <scope>NUCLEOTIDE SEQUENCE</scope>
    <source>
        <strain evidence="2">BCRC 34489</strain>
    </source>
</reference>
<organism evidence="2 3">
    <name type="scientific">Coemansia interrupta</name>
    <dbReference type="NCBI Taxonomy" id="1126814"/>
    <lineage>
        <taxon>Eukaryota</taxon>
        <taxon>Fungi</taxon>
        <taxon>Fungi incertae sedis</taxon>
        <taxon>Zoopagomycota</taxon>
        <taxon>Kickxellomycotina</taxon>
        <taxon>Kickxellomycetes</taxon>
        <taxon>Kickxellales</taxon>
        <taxon>Kickxellaceae</taxon>
        <taxon>Coemansia</taxon>
    </lineage>
</organism>
<feature type="transmembrane region" description="Helical" evidence="1">
    <location>
        <begin position="89"/>
        <end position="108"/>
    </location>
</feature>
<feature type="transmembrane region" description="Helical" evidence="1">
    <location>
        <begin position="62"/>
        <end position="83"/>
    </location>
</feature>
<feature type="transmembrane region" description="Helical" evidence="1">
    <location>
        <begin position="327"/>
        <end position="349"/>
    </location>
</feature>
<feature type="transmembrane region" description="Helical" evidence="1">
    <location>
        <begin position="20"/>
        <end position="42"/>
    </location>
</feature>
<keyword evidence="1" id="KW-0472">Membrane</keyword>
<name>A0A9W8HPQ6_9FUNG</name>